<dbReference type="Pfam" id="PF13503">
    <property type="entry name" value="DUF4123"/>
    <property type="match status" value="1"/>
</dbReference>
<dbReference type="EMBL" id="VIVL01000007">
    <property type="protein sequence ID" value="TWD78469.1"/>
    <property type="molecule type" value="Genomic_DNA"/>
</dbReference>
<evidence type="ECO:0000313" key="3">
    <source>
        <dbReference type="Proteomes" id="UP000319722"/>
    </source>
</evidence>
<dbReference type="RefSeq" id="WP_145745244.1">
    <property type="nucleotide sequence ID" value="NZ_VIVL01000007.1"/>
</dbReference>
<dbReference type="Proteomes" id="UP000319722">
    <property type="component" value="Unassembled WGS sequence"/>
</dbReference>
<gene>
    <name evidence="2" type="ORF">FB547_1072</name>
</gene>
<dbReference type="AlphaFoldDB" id="A0A561BHX2"/>
<name>A0A561BHX2_9BURK</name>
<sequence length="388" mass="43340">MASVLPVHPDASLLLRSLQKGFARAQTQGSPAQASVAPPLSAFLVLERWRDNPLAEHLQEHHPLLADERVDVPDEIYRGRPEAAPTLVPLPEGWVADALDASTQAVLHTIELALAAARLQSERRLVDQMLCAVVFSPSTPASIAMHWTRLGFQTSPADGKDKLFRYQDARVMQRVWPLLDDEQRLQWLGPVTGWWALSQPWRPWSYEEAFATGGEVPTGSGADSPEWFIATRPVLSQAATREPRHETMRHLLRLDQWHAAHSATTGTRLWLSMASRRIPIRRQPDGETMTRLLRQGAALGLTQESDLSEFVDASWRAHHYDDRLIARDWSAPRDAAVLRQALALMHPARDHTNQPANSRVASPGFASALHEAEQAFSISTNPNTSRRD</sequence>
<feature type="domain" description="DUF4123" evidence="1">
    <location>
        <begin position="43"/>
        <end position="184"/>
    </location>
</feature>
<proteinExistence type="predicted"/>
<dbReference type="InterPro" id="IPR025391">
    <property type="entry name" value="DUF4123"/>
</dbReference>
<reference evidence="2 3" key="1">
    <citation type="submission" date="2019-06" db="EMBL/GenBank/DDBJ databases">
        <title>Sorghum-associated microbial communities from plants grown in Nebraska, USA.</title>
        <authorList>
            <person name="Schachtman D."/>
        </authorList>
    </citation>
    <scope>NUCLEOTIDE SEQUENCE [LARGE SCALE GENOMIC DNA]</scope>
    <source>
        <strain evidence="2 3">T529</strain>
    </source>
</reference>
<protein>
    <submittedName>
        <fullName evidence="2">Uncharacterized protein DUF4123</fullName>
    </submittedName>
</protein>
<dbReference type="OrthoDB" id="8925639at2"/>
<comment type="caution">
    <text evidence="2">The sequence shown here is derived from an EMBL/GenBank/DDBJ whole genome shotgun (WGS) entry which is preliminary data.</text>
</comment>
<evidence type="ECO:0000259" key="1">
    <source>
        <dbReference type="Pfam" id="PF13503"/>
    </source>
</evidence>
<evidence type="ECO:0000313" key="2">
    <source>
        <dbReference type="EMBL" id="TWD78469.1"/>
    </source>
</evidence>
<accession>A0A561BHX2</accession>
<organism evidence="2 3">
    <name type="scientific">Variovorax beijingensis</name>
    <dbReference type="NCBI Taxonomy" id="2496117"/>
    <lineage>
        <taxon>Bacteria</taxon>
        <taxon>Pseudomonadati</taxon>
        <taxon>Pseudomonadota</taxon>
        <taxon>Betaproteobacteria</taxon>
        <taxon>Burkholderiales</taxon>
        <taxon>Comamonadaceae</taxon>
        <taxon>Variovorax</taxon>
    </lineage>
</organism>